<dbReference type="InterPro" id="IPR029058">
    <property type="entry name" value="AB_hydrolase_fold"/>
</dbReference>
<dbReference type="Proteomes" id="UP000675880">
    <property type="component" value="Unassembled WGS sequence"/>
</dbReference>
<evidence type="ECO:0000313" key="4">
    <source>
        <dbReference type="Proteomes" id="UP000675880"/>
    </source>
</evidence>
<reference evidence="3 4" key="1">
    <citation type="submission" date="2021-02" db="EMBL/GenBank/DDBJ databases">
        <authorList>
            <person name="Han P."/>
        </authorList>
    </citation>
    <scope>NUCLEOTIDE SEQUENCE [LARGE SCALE GENOMIC DNA]</scope>
    <source>
        <strain evidence="3">Candidatus Nitrospira sp. ZN2</strain>
    </source>
</reference>
<dbReference type="InterPro" id="IPR050228">
    <property type="entry name" value="Carboxylesterase_BioH"/>
</dbReference>
<comment type="caution">
    <text evidence="3">The sequence shown here is derived from an EMBL/GenBank/DDBJ whole genome shotgun (WGS) entry which is preliminary data.</text>
</comment>
<evidence type="ECO:0000259" key="2">
    <source>
        <dbReference type="Pfam" id="PF00561"/>
    </source>
</evidence>
<dbReference type="EMBL" id="CAJNBJ010000001">
    <property type="protein sequence ID" value="CAE6698160.1"/>
    <property type="molecule type" value="Genomic_DNA"/>
</dbReference>
<dbReference type="Gene3D" id="3.40.50.1820">
    <property type="entry name" value="alpha/beta hydrolase"/>
    <property type="match status" value="1"/>
</dbReference>
<feature type="domain" description="AB hydrolase-1" evidence="2">
    <location>
        <begin position="72"/>
        <end position="175"/>
    </location>
</feature>
<name>A0ABM8QHU5_9BACT</name>
<organism evidence="3 4">
    <name type="scientific">Nitrospira defluvii</name>
    <dbReference type="NCBI Taxonomy" id="330214"/>
    <lineage>
        <taxon>Bacteria</taxon>
        <taxon>Pseudomonadati</taxon>
        <taxon>Nitrospirota</taxon>
        <taxon>Nitrospiria</taxon>
        <taxon>Nitrospirales</taxon>
        <taxon>Nitrospiraceae</taxon>
        <taxon>Nitrospira</taxon>
    </lineage>
</organism>
<proteinExistence type="predicted"/>
<feature type="region of interest" description="Disordered" evidence="1">
    <location>
        <begin position="343"/>
        <end position="370"/>
    </location>
</feature>
<keyword evidence="4" id="KW-1185">Reference proteome</keyword>
<evidence type="ECO:0000313" key="3">
    <source>
        <dbReference type="EMBL" id="CAE6698160.1"/>
    </source>
</evidence>
<evidence type="ECO:0000256" key="1">
    <source>
        <dbReference type="SAM" id="MobiDB-lite"/>
    </source>
</evidence>
<dbReference type="Pfam" id="PF00561">
    <property type="entry name" value="Abhydrolase_1"/>
    <property type="match status" value="1"/>
</dbReference>
<keyword evidence="3" id="KW-0378">Hydrolase</keyword>
<dbReference type="SUPFAM" id="SSF53474">
    <property type="entry name" value="alpha/beta-Hydrolases"/>
    <property type="match status" value="1"/>
</dbReference>
<dbReference type="PANTHER" id="PTHR43194">
    <property type="entry name" value="HYDROLASE ALPHA/BETA FOLD FAMILY"/>
    <property type="match status" value="1"/>
</dbReference>
<sequence length="370" mass="41390">MPVCFRHPRQWMMVAMRRLKWLIATLLLFATIGAVYQIVGMVLDRRQYPAPGQMVDVGGHRLHVYCMGSGSPTVILEAAAPGWSSYWSLVQPEVARHTRVCAYDRAGLGWSERGPLPRTGQRMARELHRLLGRAEIHGPYVLVGHSLGGLIVRLYHHDHPKEVAGIVLVDAGQELELHRPEFRAFVNSGKASLSLIRAMTILGIPRLAAFFDRLPSFLLWQEAQVPEPTRPLLRAGWLRTSYARTVGDEAEALSDTLHQVQRIGSLGDLPLVVLTATGPAWWPDMPGEVNPQKFRTMWLGLQQDLTRLSSNSTQVFAERSSHFIQFDQPELVVDAIRQLIDRERNAPPQRGAFPADKVMSAGKESRAPSS</sequence>
<accession>A0ABM8QHU5</accession>
<protein>
    <submittedName>
        <fullName evidence="3">Alpha/beta hydrolase</fullName>
    </submittedName>
</protein>
<dbReference type="PANTHER" id="PTHR43194:SF2">
    <property type="entry name" value="PEROXISOMAL MEMBRANE PROTEIN LPX1"/>
    <property type="match status" value="1"/>
</dbReference>
<dbReference type="InterPro" id="IPR000073">
    <property type="entry name" value="AB_hydrolase_1"/>
</dbReference>
<dbReference type="GO" id="GO:0016787">
    <property type="term" value="F:hydrolase activity"/>
    <property type="evidence" value="ECO:0007669"/>
    <property type="project" value="UniProtKB-KW"/>
</dbReference>
<gene>
    <name evidence="3" type="ORF">NSPZN2_10572</name>
</gene>